<dbReference type="InterPro" id="IPR050423">
    <property type="entry name" value="UPF0337_stress_rsp"/>
</dbReference>
<name>A0A117LZJ7_9BACT</name>
<comment type="caution">
    <text evidence="3">The sequence shown here is derived from an EMBL/GenBank/DDBJ whole genome shotgun (WGS) entry which is preliminary data.</text>
</comment>
<evidence type="ECO:0000313" key="3">
    <source>
        <dbReference type="EMBL" id="KUK76031.1"/>
    </source>
</evidence>
<evidence type="ECO:0000313" key="4">
    <source>
        <dbReference type="Proteomes" id="UP000053860"/>
    </source>
</evidence>
<dbReference type="Gene3D" id="1.10.1470.10">
    <property type="entry name" value="YjbJ"/>
    <property type="match status" value="1"/>
</dbReference>
<evidence type="ECO:0000256" key="1">
    <source>
        <dbReference type="ARBA" id="ARBA00009129"/>
    </source>
</evidence>
<dbReference type="PANTHER" id="PTHR34977">
    <property type="entry name" value="UPF0337 PROTEIN YJBJ"/>
    <property type="match status" value="1"/>
</dbReference>
<dbReference type="Pfam" id="PF05532">
    <property type="entry name" value="CsbD"/>
    <property type="match status" value="1"/>
</dbReference>
<dbReference type="InterPro" id="IPR036629">
    <property type="entry name" value="YjbJ_sf"/>
</dbReference>
<dbReference type="STRING" id="1123008.GCA_000380985_01971"/>
<accession>A0A117LZJ7</accession>
<comment type="similarity">
    <text evidence="1">Belongs to the UPF0337 (CsbD) family.</text>
</comment>
<dbReference type="PANTHER" id="PTHR34977:SF1">
    <property type="entry name" value="UPF0337 PROTEIN YJBJ"/>
    <property type="match status" value="1"/>
</dbReference>
<feature type="domain" description="CsbD-like" evidence="2">
    <location>
        <begin position="5"/>
        <end position="56"/>
    </location>
</feature>
<protein>
    <submittedName>
        <fullName evidence="3">CsbD family protein</fullName>
    </submittedName>
</protein>
<dbReference type="Proteomes" id="UP000053860">
    <property type="component" value="Unassembled WGS sequence"/>
</dbReference>
<dbReference type="InterPro" id="IPR008462">
    <property type="entry name" value="CsbD"/>
</dbReference>
<organism evidence="3 4">
    <name type="scientific">Proteiniphilum acetatigenes</name>
    <dbReference type="NCBI Taxonomy" id="294710"/>
    <lineage>
        <taxon>Bacteria</taxon>
        <taxon>Pseudomonadati</taxon>
        <taxon>Bacteroidota</taxon>
        <taxon>Bacteroidia</taxon>
        <taxon>Bacteroidales</taxon>
        <taxon>Dysgonomonadaceae</taxon>
        <taxon>Proteiniphilum</taxon>
    </lineage>
</organism>
<dbReference type="EMBL" id="LGGN01000318">
    <property type="protein sequence ID" value="KUK76031.1"/>
    <property type="molecule type" value="Genomic_DNA"/>
</dbReference>
<gene>
    <name evidence="3" type="ORF">XD92_1393</name>
</gene>
<proteinExistence type="inferred from homology"/>
<dbReference type="SUPFAM" id="SSF69047">
    <property type="entry name" value="Hypothetical protein YjbJ"/>
    <property type="match status" value="1"/>
</dbReference>
<reference evidence="4" key="1">
    <citation type="journal article" date="2015" name="MBio">
        <title>Genome-Resolved Metagenomic Analysis Reveals Roles for Candidate Phyla and Other Microbial Community Members in Biogeochemical Transformations in Oil Reservoirs.</title>
        <authorList>
            <person name="Hu P."/>
            <person name="Tom L."/>
            <person name="Singh A."/>
            <person name="Thomas B.C."/>
            <person name="Baker B.J."/>
            <person name="Piceno Y.M."/>
            <person name="Andersen G.L."/>
            <person name="Banfield J.F."/>
        </authorList>
    </citation>
    <scope>NUCLEOTIDE SEQUENCE [LARGE SCALE GENOMIC DNA]</scope>
</reference>
<evidence type="ECO:0000259" key="2">
    <source>
        <dbReference type="Pfam" id="PF05532"/>
    </source>
</evidence>
<dbReference type="AlphaFoldDB" id="A0A117LZJ7"/>
<sequence>MDKLRIKGKWNELKGRAKQEWADLTDDDLLYEEGKEEELLGRIQIKTGKTRDEIKDWFDRQLEEI</sequence>